<evidence type="ECO:0000313" key="1">
    <source>
        <dbReference type="EMBL" id="KYQ50009.1"/>
    </source>
</evidence>
<accession>A0A151WQ31</accession>
<protein>
    <submittedName>
        <fullName evidence="1">Uncharacterized protein</fullName>
    </submittedName>
</protein>
<evidence type="ECO:0000313" key="2">
    <source>
        <dbReference type="Proteomes" id="UP000075809"/>
    </source>
</evidence>
<name>A0A151WQ31_9HYME</name>
<keyword evidence="2" id="KW-1185">Reference proteome</keyword>
<dbReference type="EMBL" id="KQ982843">
    <property type="protein sequence ID" value="KYQ50009.1"/>
    <property type="molecule type" value="Genomic_DNA"/>
</dbReference>
<dbReference type="Proteomes" id="UP000075809">
    <property type="component" value="Unassembled WGS sequence"/>
</dbReference>
<organism evidence="1 2">
    <name type="scientific">Mycetomoellerius zeteki</name>
    <dbReference type="NCBI Taxonomy" id="64791"/>
    <lineage>
        <taxon>Eukaryota</taxon>
        <taxon>Metazoa</taxon>
        <taxon>Ecdysozoa</taxon>
        <taxon>Arthropoda</taxon>
        <taxon>Hexapoda</taxon>
        <taxon>Insecta</taxon>
        <taxon>Pterygota</taxon>
        <taxon>Neoptera</taxon>
        <taxon>Endopterygota</taxon>
        <taxon>Hymenoptera</taxon>
        <taxon>Apocrita</taxon>
        <taxon>Aculeata</taxon>
        <taxon>Formicoidea</taxon>
        <taxon>Formicidae</taxon>
        <taxon>Myrmicinae</taxon>
        <taxon>Mycetomoellerius</taxon>
    </lineage>
</organism>
<sequence>MYLVRVIVGTSFFPVGSQSGDKLLPIYQAFAVTIEEIGNSTHFQTGSLEFYEFETIRACTISIKLGVTNLPLGGKRGPMCGNERSGVLSRPGLLRLNRNMRHITQTFSTK</sequence>
<reference evidence="1 2" key="1">
    <citation type="submission" date="2015-09" db="EMBL/GenBank/DDBJ databases">
        <title>Trachymyrmex zeteki WGS genome.</title>
        <authorList>
            <person name="Nygaard S."/>
            <person name="Hu H."/>
            <person name="Boomsma J."/>
            <person name="Zhang G."/>
        </authorList>
    </citation>
    <scope>NUCLEOTIDE SEQUENCE [LARGE SCALE GENOMIC DNA]</scope>
    <source>
        <strain evidence="1">Tzet28-1</strain>
        <tissue evidence="1">Whole body</tissue>
    </source>
</reference>
<dbReference type="AlphaFoldDB" id="A0A151WQ31"/>
<gene>
    <name evidence="1" type="ORF">ALC60_10885</name>
</gene>
<proteinExistence type="predicted"/>